<dbReference type="Pfam" id="PF12781">
    <property type="entry name" value="AAA_9"/>
    <property type="match status" value="1"/>
</dbReference>
<feature type="domain" description="Dynein heavy chain ATP-binding dynein motor region" evidence="2">
    <location>
        <begin position="121"/>
        <end position="306"/>
    </location>
</feature>
<dbReference type="PANTHER" id="PTHR46454">
    <property type="entry name" value="DYNEIN AXONEMAL HEAVY CHAIN 7-RELATED"/>
    <property type="match status" value="1"/>
</dbReference>
<name>A0AAV5UAD7_9BILA</name>
<reference evidence="3" key="1">
    <citation type="submission" date="2023-10" db="EMBL/GenBank/DDBJ databases">
        <title>Genome assembly of Pristionchus species.</title>
        <authorList>
            <person name="Yoshida K."/>
            <person name="Sommer R.J."/>
        </authorList>
    </citation>
    <scope>NUCLEOTIDE SEQUENCE</scope>
    <source>
        <strain evidence="3">RS0144</strain>
    </source>
</reference>
<evidence type="ECO:0000256" key="1">
    <source>
        <dbReference type="SAM" id="Coils"/>
    </source>
</evidence>
<gene>
    <name evidence="3" type="ORF">PENTCL1PPCAC_25497</name>
</gene>
<accession>A0AAV5UAD7</accession>
<evidence type="ECO:0000259" key="2">
    <source>
        <dbReference type="Pfam" id="PF12781"/>
    </source>
</evidence>
<dbReference type="Gene3D" id="1.20.920.20">
    <property type="match status" value="1"/>
</dbReference>
<evidence type="ECO:0000313" key="3">
    <source>
        <dbReference type="EMBL" id="GMT03323.1"/>
    </source>
</evidence>
<proteinExistence type="predicted"/>
<keyword evidence="1" id="KW-0175">Coiled coil</keyword>
<organism evidence="3 4">
    <name type="scientific">Pristionchus entomophagus</name>
    <dbReference type="NCBI Taxonomy" id="358040"/>
    <lineage>
        <taxon>Eukaryota</taxon>
        <taxon>Metazoa</taxon>
        <taxon>Ecdysozoa</taxon>
        <taxon>Nematoda</taxon>
        <taxon>Chromadorea</taxon>
        <taxon>Rhabditida</taxon>
        <taxon>Rhabditina</taxon>
        <taxon>Diplogasteromorpha</taxon>
        <taxon>Diplogasteroidea</taxon>
        <taxon>Neodiplogasteridae</taxon>
        <taxon>Pristionchus</taxon>
    </lineage>
</organism>
<sequence>RAELLVKQHMKQLEVKRKALQKVTEKLQSLSDQYSQMSCEIRMERAERLVTALGGEKQKWASKMCTIRREAEEVPWLALAHSVAMEFLTLQPQPLREKVMSLIGEGLLPPSRSFLFLDGIDDTSVLRNATKTAFLIDFQGETDALCQISLGKGAFDAVDVDVGTEAVWEAIRSSAAAGRPLLITNAAYSDSAMHDFLHLKPKQNENGSVFLINDVECPVKAGFRLVISGEGPVEATMIASLAEIGIVFYLAMSAELLEERTKTVILTRNCADLVERSNELERRITDCTKQLAGLEEAMLDLLARSQVSAQLGKIEADLTPVFAWAAQAVRMTRALSNLSSWYNFSPSYVISILDVELEEPQEGREHFPIEEMRRKISQLLWAEISPSLRHDHREIYCKALQESLSPRHPLFLLLPAVSSGFPDWIPECNPKGRVVHTVLDRHLMNIVTANLSEPVWILATGSALNEHLNVLMKVVDEIRGTESINSAFRLIVVVAFDQPLRRWLDHSRTLYVERPNSFYQFIKSITSIPAFANFISLITIQQEAQLVSLIAVHFCLSERAKCGIAGFTGDYRFTEYHAGAMLRMYKEAILGSKEVTTISRLRLSVVHPVYSQEMEYESDRVIIDTLFDWIFIGLSKQDDAVVSNFVTREAINKHEIYKHSFGDGAELTGLSPLLLKQIGEAKERKMASALRLISEGGDPLSMPPSARSTPKPPVDIELPLSGRSSRSAVAAAPPTFRSGVSSTGRRLQQLQLTRGPQGKGVVDCRAIRSSKPCLLNYLLNELESCRDGEEERARYVSSLIALLDVAPVGDKPRRLRLDASRLRHPYAILATLRAMVADQTKCALADEIARNVIFFYSSSNNYCMESKKLYLQTEVEAELFVSSKEVTQAQNPGPHVLVYVYLINASFDHIGLRESDLSPQRVLLRLSAHPRRPPPKAAARTAAAAAKPAADLLQQQGVPLLQPGVSRPLLWVAAKTTLPMSHWTLRGVRLMTVHPDEL</sequence>
<comment type="caution">
    <text evidence="3">The sequence shown here is derived from an EMBL/GenBank/DDBJ whole genome shotgun (WGS) entry which is preliminary data.</text>
</comment>
<dbReference type="AlphaFoldDB" id="A0AAV5UAD7"/>
<feature type="coiled-coil region" evidence="1">
    <location>
        <begin position="270"/>
        <end position="297"/>
    </location>
</feature>
<dbReference type="Proteomes" id="UP001432027">
    <property type="component" value="Unassembled WGS sequence"/>
</dbReference>
<keyword evidence="4" id="KW-1185">Reference proteome</keyword>
<feature type="non-terminal residue" evidence="3">
    <location>
        <position position="998"/>
    </location>
</feature>
<protein>
    <recommendedName>
        <fullName evidence="2">Dynein heavy chain ATP-binding dynein motor region domain-containing protein</fullName>
    </recommendedName>
</protein>
<feature type="non-terminal residue" evidence="3">
    <location>
        <position position="1"/>
    </location>
</feature>
<feature type="coiled-coil region" evidence="1">
    <location>
        <begin position="6"/>
        <end position="47"/>
    </location>
</feature>
<dbReference type="EMBL" id="BTSX01000006">
    <property type="protein sequence ID" value="GMT03323.1"/>
    <property type="molecule type" value="Genomic_DNA"/>
</dbReference>
<evidence type="ECO:0000313" key="4">
    <source>
        <dbReference type="Proteomes" id="UP001432027"/>
    </source>
</evidence>
<dbReference type="InterPro" id="IPR035706">
    <property type="entry name" value="AAA_9"/>
</dbReference>
<dbReference type="PANTHER" id="PTHR46454:SF17">
    <property type="entry name" value="DYNEIN HEAVY CHAIN LINKER DOMAIN-CONTAINING PROTEIN"/>
    <property type="match status" value="1"/>
</dbReference>